<accession>A0A086KGD8</accession>
<evidence type="ECO:0000256" key="1">
    <source>
        <dbReference type="SAM" id="MobiDB-lite"/>
    </source>
</evidence>
<comment type="caution">
    <text evidence="2">The sequence shown here is derived from an EMBL/GenBank/DDBJ whole genome shotgun (WGS) entry which is preliminary data.</text>
</comment>
<dbReference type="EMBL" id="AHZU02000516">
    <property type="protein sequence ID" value="KFG43456.1"/>
    <property type="molecule type" value="Genomic_DNA"/>
</dbReference>
<feature type="region of interest" description="Disordered" evidence="1">
    <location>
        <begin position="339"/>
        <end position="361"/>
    </location>
</feature>
<protein>
    <submittedName>
        <fullName evidence="2">Uncharacterized protein</fullName>
    </submittedName>
</protein>
<dbReference type="VEuPathDB" id="ToxoDB:TGDOM2_271335"/>
<dbReference type="AlphaFoldDB" id="A0A086KGD8"/>
<organism evidence="2 3">
    <name type="scientific">Toxoplasma gondii GAB2-2007-GAL-DOM2</name>
    <dbReference type="NCBI Taxonomy" id="1130820"/>
    <lineage>
        <taxon>Eukaryota</taxon>
        <taxon>Sar</taxon>
        <taxon>Alveolata</taxon>
        <taxon>Apicomplexa</taxon>
        <taxon>Conoidasida</taxon>
        <taxon>Coccidia</taxon>
        <taxon>Eucoccidiorida</taxon>
        <taxon>Eimeriorina</taxon>
        <taxon>Sarcocystidae</taxon>
        <taxon>Toxoplasma</taxon>
    </lineage>
</organism>
<dbReference type="OrthoDB" id="332994at2759"/>
<feature type="compositionally biased region" description="Basic and acidic residues" evidence="1">
    <location>
        <begin position="341"/>
        <end position="361"/>
    </location>
</feature>
<dbReference type="Proteomes" id="UP000028837">
    <property type="component" value="Unassembled WGS sequence"/>
</dbReference>
<evidence type="ECO:0000313" key="2">
    <source>
        <dbReference type="EMBL" id="KFG43456.1"/>
    </source>
</evidence>
<sequence length="361" mass="40956">MPAKKGKKGKKKSYRPEVARFLQTHQYKCMRSLLHLPGGVPSVHQPSVDAETENATAALLSVLGRIGISMKYTPAGYPPDVVHNARTILTCNSKVFVGGRGLTLNDDEELQAAANQFLMDFDFHVNAIVAWIEEGLSCDFSTMGLVAFQAELRDRFQEFDRVWAAFEERVCKAIETVMKDIFKPIDLIVDLEAKLSILEEAEDYEVKRETERQFVAAITELLGSLYIKADGFKIPEDAVEQAEACMFYDCKLPASIVAKAKKLIRQYLTLRLAIREIPLVRLQPDLNMNGKLVRAVEHFYWSARDCVEGFDMARCLPVLPSTRPVWLFRMGISSSFFQQTDKQKQAESRTEEQERFSKIEA</sequence>
<name>A0A086KGD8_TOXGO</name>
<proteinExistence type="predicted"/>
<reference evidence="2 3" key="1">
    <citation type="submission" date="2014-02" db="EMBL/GenBank/DDBJ databases">
        <authorList>
            <person name="Sibley D."/>
            <person name="Venepally P."/>
            <person name="Karamycheva S."/>
            <person name="Hadjithomas M."/>
            <person name="Khan A."/>
            <person name="Brunk B."/>
            <person name="Roos D."/>
            <person name="Caler E."/>
            <person name="Lorenzi H."/>
        </authorList>
    </citation>
    <scope>NUCLEOTIDE SEQUENCE [LARGE SCALE GENOMIC DNA]</scope>
    <source>
        <strain evidence="2 3">GAB2-2007-GAL-DOM2</strain>
    </source>
</reference>
<evidence type="ECO:0000313" key="3">
    <source>
        <dbReference type="Proteomes" id="UP000028837"/>
    </source>
</evidence>
<gene>
    <name evidence="2" type="ORF">TGDOM2_271335</name>
</gene>